<feature type="region of interest" description="Disordered" evidence="1">
    <location>
        <begin position="926"/>
        <end position="959"/>
    </location>
</feature>
<feature type="compositionally biased region" description="Basic and acidic residues" evidence="1">
    <location>
        <begin position="944"/>
        <end position="959"/>
    </location>
</feature>
<keyword evidence="3" id="KW-1185">Reference proteome</keyword>
<evidence type="ECO:0000313" key="2">
    <source>
        <dbReference type="EMBL" id="KAJ8870031.1"/>
    </source>
</evidence>
<reference evidence="2 3" key="1">
    <citation type="submission" date="2023-02" db="EMBL/GenBank/DDBJ databases">
        <title>LHISI_Scaffold_Assembly.</title>
        <authorList>
            <person name="Stuart O.P."/>
            <person name="Cleave R."/>
            <person name="Magrath M.J.L."/>
            <person name="Mikheyev A.S."/>
        </authorList>
    </citation>
    <scope>NUCLEOTIDE SEQUENCE [LARGE SCALE GENOMIC DNA]</scope>
    <source>
        <strain evidence="2">Daus_M_001</strain>
        <tissue evidence="2">Leg muscle</tissue>
    </source>
</reference>
<feature type="region of interest" description="Disordered" evidence="1">
    <location>
        <begin position="989"/>
        <end position="1008"/>
    </location>
</feature>
<evidence type="ECO:0000256" key="1">
    <source>
        <dbReference type="SAM" id="MobiDB-lite"/>
    </source>
</evidence>
<accession>A0ABQ9GFU3</accession>
<protein>
    <submittedName>
        <fullName evidence="2">Uncharacterized protein</fullName>
    </submittedName>
</protein>
<feature type="region of interest" description="Disordered" evidence="1">
    <location>
        <begin position="1191"/>
        <end position="1216"/>
    </location>
</feature>
<sequence length="1285" mass="143270">MQSSLKIHTVVVTRAQFKLRNPLGNIVQYVRKKGALQKEKEVGGRQHPPSNECGFRGQTLRCPSSLGDRTRPKYGSRMEEKGVDTLRKPNGMSCRVKTPGNERHICITRAALRVGKTIPAIDIQLDSQPYVASVSQSVIRLCFRPYERREKAVAHPSFRRKSQFGKYLTDGRIEKKFPCYWLKIIMTTGRTTDGCDRWFVPRKKTAKKQQHRPCSSRKLLLDLMTNIALNKLHTNANYSPTTKAKRVRFPAGLPSGFRIRESCLDDASGRRVTSGISRFSGTCIPELLRTRLASSSTVLKISLIKSRPNLFTHSQRSTSGEKRTDKTVTSHELQRESFHSAFTYVRGCGACRAKKGGRVQDTKFARARRHISFIATGYFLLEKEFSNLTGPLRNRRHRHGSYVIRMQTVNTCQKVIQPIKIALGKHSRYGVLIPTVRPGQRRCIQQINVLQLAEDCDLYYAVLAGFQFALERAATRPFRRQKSPATPDPYRRSLRLSSLGEDFPPHLWHYCADLHLQHPEFKLTPPRVQLRLIFLVTPVDRPLVPLNHMCHLCVFQQILSGFLDIEIQAFEPINASALSKSLLARYEFIGILCFFHAHKGPRWCRGQTTRLPPTRTGFDSRRGRSGFSHVGIVPDDAAGRRVFSGICISSPPLLSGAAPYSPHSPSSALKTSMLRAAHISQLNSSILDAVNICAPFDKFPSRRKIFLGEGASRVSATPTTLSMQEVALWGWQTPDIGRRFPYTPVVVSTAGVEKAAAQDNGIEVAIQQLAPIRTAPSAGPCHWLLLLLLREELEKLRMEISNLFGLIDALGATVAERLARLPPTKANRARSPDGSPDFRKWESCRTMPLVGGFSTGFPVFPAPSFRRRSIFTSITLIGSQGLADDLGDGTVDVTVVQITRIRIKLRGSTVKPIRVIEVNMERRRNEGAGKTGNPVENPPTNGIVRHDSHLRKSGDPSGDRARFALVGGKRANRSATVAPRAEGAQLVYSRAAGDSAEPEAATSARRRRNVPVFCPSSASRPTNTPCLDAARRELKEGRGLPLHSADLSDITPSLLMMHVLPFRNALRKASAARFRVRQSERRIQKVLERPHCELTLSHREPMRVERKPARQRYRLARFPHAKIKGAARPGIEPVSPKWEANSITNTPPRPLGGTSTEQHQIPRQTSIEVIANNYPADPIWILALANEGGEPPSLRHRGGERLARSPPTKANRVQSPGRAFGFSQVGIVPSEGFLGDLSFPRPFIPAPLHTLFNHPHRSALKSSRLSVAQISTLTHSLRRKLIFAN</sequence>
<proteinExistence type="predicted"/>
<dbReference type="EMBL" id="JARBHB010000013">
    <property type="protein sequence ID" value="KAJ8870031.1"/>
    <property type="molecule type" value="Genomic_DNA"/>
</dbReference>
<feature type="region of interest" description="Disordered" evidence="1">
    <location>
        <begin position="1127"/>
        <end position="1160"/>
    </location>
</feature>
<name>A0ABQ9GFU3_9NEOP</name>
<organism evidence="2 3">
    <name type="scientific">Dryococelus australis</name>
    <dbReference type="NCBI Taxonomy" id="614101"/>
    <lineage>
        <taxon>Eukaryota</taxon>
        <taxon>Metazoa</taxon>
        <taxon>Ecdysozoa</taxon>
        <taxon>Arthropoda</taxon>
        <taxon>Hexapoda</taxon>
        <taxon>Insecta</taxon>
        <taxon>Pterygota</taxon>
        <taxon>Neoptera</taxon>
        <taxon>Polyneoptera</taxon>
        <taxon>Phasmatodea</taxon>
        <taxon>Verophasmatodea</taxon>
        <taxon>Anareolatae</taxon>
        <taxon>Phasmatidae</taxon>
        <taxon>Eurycanthinae</taxon>
        <taxon>Dryococelus</taxon>
    </lineage>
</organism>
<evidence type="ECO:0000313" key="3">
    <source>
        <dbReference type="Proteomes" id="UP001159363"/>
    </source>
</evidence>
<gene>
    <name evidence="2" type="ORF">PR048_029042</name>
</gene>
<dbReference type="Proteomes" id="UP001159363">
    <property type="component" value="Chromosome 12"/>
</dbReference>
<comment type="caution">
    <text evidence="2">The sequence shown here is derived from an EMBL/GenBank/DDBJ whole genome shotgun (WGS) entry which is preliminary data.</text>
</comment>